<dbReference type="EMBL" id="JBHSSE010000001">
    <property type="protein sequence ID" value="MFC6200292.1"/>
    <property type="molecule type" value="Genomic_DNA"/>
</dbReference>
<keyword evidence="1" id="KW-0472">Membrane</keyword>
<feature type="transmembrane region" description="Helical" evidence="1">
    <location>
        <begin position="24"/>
        <end position="42"/>
    </location>
</feature>
<feature type="transmembrane region" description="Helical" evidence="1">
    <location>
        <begin position="514"/>
        <end position="531"/>
    </location>
</feature>
<evidence type="ECO:0000313" key="3">
    <source>
        <dbReference type="Proteomes" id="UP001596171"/>
    </source>
</evidence>
<feature type="transmembrane region" description="Helical" evidence="1">
    <location>
        <begin position="466"/>
        <end position="485"/>
    </location>
</feature>
<feature type="transmembrane region" description="Helical" evidence="1">
    <location>
        <begin position="300"/>
        <end position="321"/>
    </location>
</feature>
<keyword evidence="1" id="KW-0812">Transmembrane</keyword>
<feature type="transmembrane region" description="Helical" evidence="1">
    <location>
        <begin position="436"/>
        <end position="459"/>
    </location>
</feature>
<proteinExistence type="predicted"/>
<organism evidence="2 3">
    <name type="scientific">Lactiplantibacillus nangangensis</name>
    <dbReference type="NCBI Taxonomy" id="2559917"/>
    <lineage>
        <taxon>Bacteria</taxon>
        <taxon>Bacillati</taxon>
        <taxon>Bacillota</taxon>
        <taxon>Bacilli</taxon>
        <taxon>Lactobacillales</taxon>
        <taxon>Lactobacillaceae</taxon>
        <taxon>Lactiplantibacillus</taxon>
    </lineage>
</organism>
<feature type="transmembrane region" description="Helical" evidence="1">
    <location>
        <begin position="241"/>
        <end position="261"/>
    </location>
</feature>
<protein>
    <submittedName>
        <fullName evidence="2">ABC transporter permease</fullName>
    </submittedName>
</protein>
<dbReference type="Proteomes" id="UP001596171">
    <property type="component" value="Unassembled WGS sequence"/>
</dbReference>
<evidence type="ECO:0000313" key="2">
    <source>
        <dbReference type="EMBL" id="MFC6200292.1"/>
    </source>
</evidence>
<feature type="transmembrane region" description="Helical" evidence="1">
    <location>
        <begin position="54"/>
        <end position="75"/>
    </location>
</feature>
<feature type="transmembrane region" description="Helical" evidence="1">
    <location>
        <begin position="127"/>
        <end position="154"/>
    </location>
</feature>
<keyword evidence="1" id="KW-1133">Transmembrane helix</keyword>
<feature type="transmembrane region" description="Helical" evidence="1">
    <location>
        <begin position="396"/>
        <end position="416"/>
    </location>
</feature>
<keyword evidence="3" id="KW-1185">Reference proteome</keyword>
<feature type="transmembrane region" description="Helical" evidence="1">
    <location>
        <begin position="166"/>
        <end position="186"/>
    </location>
</feature>
<accession>A0ABW1SF16</accession>
<feature type="transmembrane region" description="Helical" evidence="1">
    <location>
        <begin position="87"/>
        <end position="106"/>
    </location>
</feature>
<reference evidence="3" key="1">
    <citation type="journal article" date="2019" name="Int. J. Syst. Evol. Microbiol.">
        <title>The Global Catalogue of Microorganisms (GCM) 10K type strain sequencing project: providing services to taxonomists for standard genome sequencing and annotation.</title>
        <authorList>
            <consortium name="The Broad Institute Genomics Platform"/>
            <consortium name="The Broad Institute Genome Sequencing Center for Infectious Disease"/>
            <person name="Wu L."/>
            <person name="Ma J."/>
        </authorList>
    </citation>
    <scope>NUCLEOTIDE SEQUENCE [LARGE SCALE GENOMIC DNA]</scope>
    <source>
        <strain evidence="3">CCM 8930</strain>
    </source>
</reference>
<name>A0ABW1SF16_9LACO</name>
<comment type="caution">
    <text evidence="2">The sequence shown here is derived from an EMBL/GenBank/DDBJ whole genome shotgun (WGS) entry which is preliminary data.</text>
</comment>
<dbReference type="RefSeq" id="WP_137617144.1">
    <property type="nucleotide sequence ID" value="NZ_BJDI01000017.1"/>
</dbReference>
<sequence>MSEQLLTRTGLLIRLNLKRDWTKILIWTLALAGLFTAIAAKFDGIYSTQKAIDSVVVTLKTPAMISLFGAFTAKAPYTTAKIFATEMVVFMAMVMIIMNIMLAVATTRGEEDDGLLELVRAHSVGRLAPLTAGIVELTGLNVVIGLLFGAGLQVAGMPGANTTGNWLIGAGLAAMGWLFGMLTLLVAQLADNAGETTMLSYAIFGIMYIARMGTDVSNPKLTWWIPFGWIEKLSIYQHNDWLPVLWILLLGMVVAIAAAGLNWKRDLGAGFLATRQGRPTASPLLRGPLSLLWRNSRTTVIAWLVGSFVLGASYGSIFNTIGDLAKSNPMIKQLLGATALAAANRVIVKNFIAVLAIVVVIVALIPAVQTMLKLVSDENKGYLHQLYATATSRWQVWGSYTGFALVEAILVAFAGFGGMYLTGAVVMSDPIKWLTYWHVLLAYVPAMLVMIAFASFLAGWLPKWRVLAWVWVLYGFFSLYLGALIKLPTWAKKLTPLGFVNKVPLHAIDWSTNWWLLALTVLILVVASLGYRHRDLAQ</sequence>
<gene>
    <name evidence="2" type="ORF">ACFP1L_00110</name>
</gene>
<evidence type="ECO:0000256" key="1">
    <source>
        <dbReference type="SAM" id="Phobius"/>
    </source>
</evidence>
<feature type="transmembrane region" description="Helical" evidence="1">
    <location>
        <begin position="351"/>
        <end position="375"/>
    </location>
</feature>